<proteinExistence type="predicted"/>
<dbReference type="RefSeq" id="WP_004800005.1">
    <property type="nucleotide sequence ID" value="NZ_DS483476.1"/>
</dbReference>
<name>A8RCW2_9FIRM</name>
<gene>
    <name evidence="1" type="ORF">EUBDOL_01518</name>
</gene>
<dbReference type="EMBL" id="ABAW02000021">
    <property type="protein sequence ID" value="EDP10919.1"/>
    <property type="molecule type" value="Genomic_DNA"/>
</dbReference>
<accession>A8RCW2</accession>
<evidence type="ECO:0000313" key="2">
    <source>
        <dbReference type="Proteomes" id="UP000004090"/>
    </source>
</evidence>
<dbReference type="STRING" id="428127.EUBDOL_01518"/>
<dbReference type="HOGENOM" id="CLU_2368629_0_0_9"/>
<comment type="caution">
    <text evidence="1">The sequence shown here is derived from an EMBL/GenBank/DDBJ whole genome shotgun (WGS) entry which is preliminary data.</text>
</comment>
<sequence length="90" mass="10252">MNKYQNALEKASLCCLCTDTAEEAHEYLDVLKELVDKATPKKVEKNIEGASYCPNCKVVVANKNIINDLNYCHYCGKALDWSDEKNEYNK</sequence>
<evidence type="ECO:0000313" key="1">
    <source>
        <dbReference type="EMBL" id="EDP10919.1"/>
    </source>
</evidence>
<reference evidence="1 2" key="1">
    <citation type="submission" date="2007-09" db="EMBL/GenBank/DDBJ databases">
        <title>Draft genome sequence of Eubacterium dolichum (DSM 3991).</title>
        <authorList>
            <person name="Sudarsanam P."/>
            <person name="Ley R."/>
            <person name="Guruge J."/>
            <person name="Turnbaugh P.J."/>
            <person name="Mahowald M."/>
            <person name="Liep D."/>
            <person name="Gordon J."/>
        </authorList>
    </citation>
    <scope>NUCLEOTIDE SEQUENCE [LARGE SCALE GENOMIC DNA]</scope>
    <source>
        <strain evidence="1 2">DSM 3991</strain>
    </source>
</reference>
<dbReference type="eggNOG" id="ENOG502ZRWU">
    <property type="taxonomic scope" value="Bacteria"/>
</dbReference>
<reference evidence="1 2" key="2">
    <citation type="submission" date="2007-09" db="EMBL/GenBank/DDBJ databases">
        <authorList>
            <person name="Fulton L."/>
            <person name="Clifton S."/>
            <person name="Fulton B."/>
            <person name="Xu J."/>
            <person name="Minx P."/>
            <person name="Pepin K.H."/>
            <person name="Johnson M."/>
            <person name="Thiruvilangam P."/>
            <person name="Bhonagiri V."/>
            <person name="Nash W.E."/>
            <person name="Mardis E.R."/>
            <person name="Wilson R.K."/>
        </authorList>
    </citation>
    <scope>NUCLEOTIDE SEQUENCE [LARGE SCALE GENOMIC DNA]</scope>
    <source>
        <strain evidence="1 2">DSM 3991</strain>
    </source>
</reference>
<dbReference type="GeneID" id="92793655"/>
<dbReference type="AlphaFoldDB" id="A8RCW2"/>
<dbReference type="Proteomes" id="UP000004090">
    <property type="component" value="Unassembled WGS sequence"/>
</dbReference>
<organism evidence="1 2">
    <name type="scientific">Amedibacillus dolichus DSM 3991</name>
    <dbReference type="NCBI Taxonomy" id="428127"/>
    <lineage>
        <taxon>Bacteria</taxon>
        <taxon>Bacillati</taxon>
        <taxon>Bacillota</taxon>
        <taxon>Erysipelotrichia</taxon>
        <taxon>Erysipelotrichales</taxon>
        <taxon>Erysipelotrichaceae</taxon>
        <taxon>Amedibacillus</taxon>
    </lineage>
</organism>
<protein>
    <submittedName>
        <fullName evidence="1">Uncharacterized protein</fullName>
    </submittedName>
</protein>